<comment type="caution">
    <text evidence="2">The sequence shown here is derived from an EMBL/GenBank/DDBJ whole genome shotgun (WGS) entry which is preliminary data.</text>
</comment>
<dbReference type="RefSeq" id="WP_105733077.1">
    <property type="nucleotide sequence ID" value="NZ_PVBT01000001.1"/>
</dbReference>
<dbReference type="EMBL" id="PVBT01000001">
    <property type="protein sequence ID" value="PRD58853.1"/>
    <property type="molecule type" value="Genomic_DNA"/>
</dbReference>
<evidence type="ECO:0000313" key="3">
    <source>
        <dbReference type="Proteomes" id="UP000238563"/>
    </source>
</evidence>
<dbReference type="AlphaFoldDB" id="A0A2S9JZT7"/>
<evidence type="ECO:0000313" key="2">
    <source>
        <dbReference type="EMBL" id="PRD58853.1"/>
    </source>
</evidence>
<dbReference type="Proteomes" id="UP000238563">
    <property type="component" value="Unassembled WGS sequence"/>
</dbReference>
<dbReference type="Pfam" id="PF16233">
    <property type="entry name" value="DUF4893"/>
    <property type="match status" value="1"/>
</dbReference>
<accession>A0A2S9JZT7</accession>
<keyword evidence="3" id="KW-1185">Reference proteome</keyword>
<reference evidence="2 3" key="1">
    <citation type="submission" date="2018-02" db="EMBL/GenBank/DDBJ databases">
        <title>The draft genome of Phyllobacterium myrsinacearum DSM5892.</title>
        <authorList>
            <person name="Li L."/>
            <person name="Liu L."/>
            <person name="Zhang X."/>
            <person name="Wang T."/>
        </authorList>
    </citation>
    <scope>NUCLEOTIDE SEQUENCE [LARGE SCALE GENOMIC DNA]</scope>
    <source>
        <strain evidence="2 3">DSM 5892</strain>
    </source>
</reference>
<feature type="signal peptide" evidence="1">
    <location>
        <begin position="1"/>
        <end position="21"/>
    </location>
</feature>
<feature type="chain" id="PRO_5015673002" evidence="1">
    <location>
        <begin position="22"/>
        <end position="194"/>
    </location>
</feature>
<dbReference type="OrthoDB" id="9153930at2"/>
<protein>
    <submittedName>
        <fullName evidence="2">DUF4893 domain-containing protein</fullName>
    </submittedName>
</protein>
<keyword evidence="1" id="KW-0732">Signal</keyword>
<organism evidence="2 3">
    <name type="scientific">Phyllobacterium myrsinacearum</name>
    <dbReference type="NCBI Taxonomy" id="28101"/>
    <lineage>
        <taxon>Bacteria</taxon>
        <taxon>Pseudomonadati</taxon>
        <taxon>Pseudomonadota</taxon>
        <taxon>Alphaproteobacteria</taxon>
        <taxon>Hyphomicrobiales</taxon>
        <taxon>Phyllobacteriaceae</taxon>
        <taxon>Phyllobacterium</taxon>
    </lineage>
</organism>
<gene>
    <name evidence="2" type="ORF">C5750_02590</name>
</gene>
<name>A0A2S9JZT7_9HYPH</name>
<sequence length="194" mass="21415">MVSRSLFAVMIGLSMLTAAHADGAITRIITAPDSKRLEQYEQTNAKALAQARASGTAADVRLVENLLKQPGLPFSQDFDMTGNWQCRTIKLGGMAPALVVYGWFKCKVTDDGSGWALEKVTGSQRTKGRFYTESDTRLTYLGTGYVADQKPLKYGAGPKTDEAGYAYRTGKNAFRIEFPAPYYESLLNVMEFKR</sequence>
<evidence type="ECO:0000256" key="1">
    <source>
        <dbReference type="SAM" id="SignalP"/>
    </source>
</evidence>
<dbReference type="InterPro" id="IPR032609">
    <property type="entry name" value="DUF4893"/>
</dbReference>
<proteinExistence type="predicted"/>